<name>A0A0B6XVN9_9EUPU</name>
<gene>
    <name evidence="1" type="primary">ORF1177</name>
</gene>
<evidence type="ECO:0000313" key="1">
    <source>
        <dbReference type="EMBL" id="CEK47350.1"/>
    </source>
</evidence>
<organism evidence="1">
    <name type="scientific">Arion vulgaris</name>
    <dbReference type="NCBI Taxonomy" id="1028688"/>
    <lineage>
        <taxon>Eukaryota</taxon>
        <taxon>Metazoa</taxon>
        <taxon>Spiralia</taxon>
        <taxon>Lophotrochozoa</taxon>
        <taxon>Mollusca</taxon>
        <taxon>Gastropoda</taxon>
        <taxon>Heterobranchia</taxon>
        <taxon>Euthyneura</taxon>
        <taxon>Panpulmonata</taxon>
        <taxon>Eupulmonata</taxon>
        <taxon>Stylommatophora</taxon>
        <taxon>Helicina</taxon>
        <taxon>Arionoidea</taxon>
        <taxon>Arionidae</taxon>
        <taxon>Arion</taxon>
    </lineage>
</organism>
<sequence length="69" mass="7878">RKGNGKGEDLKQTWWRSLVDKLKNAGLSWDTIKKVARDLEKSGDHLLSPYALRGDHMDISSIFSTFVFI</sequence>
<protein>
    <submittedName>
        <fullName evidence="1">Uncharacterized protein</fullName>
    </submittedName>
</protein>
<proteinExistence type="predicted"/>
<feature type="non-terminal residue" evidence="1">
    <location>
        <position position="1"/>
    </location>
</feature>
<dbReference type="AlphaFoldDB" id="A0A0B6XVN9"/>
<dbReference type="EMBL" id="HACG01000485">
    <property type="protein sequence ID" value="CEK47350.1"/>
    <property type="molecule type" value="Transcribed_RNA"/>
</dbReference>
<accession>A0A0B6XVN9</accession>
<reference evidence="1" key="1">
    <citation type="submission" date="2014-12" db="EMBL/GenBank/DDBJ databases">
        <title>Insight into the proteome of Arion vulgaris.</title>
        <authorList>
            <person name="Aradska J."/>
            <person name="Bulat T."/>
            <person name="Smidak R."/>
            <person name="Sarate P."/>
            <person name="Gangsoo J."/>
            <person name="Sialana F."/>
            <person name="Bilban M."/>
            <person name="Lubec G."/>
        </authorList>
    </citation>
    <scope>NUCLEOTIDE SEQUENCE</scope>
    <source>
        <tissue evidence="1">Skin</tissue>
    </source>
</reference>